<protein>
    <submittedName>
        <fullName evidence="2">Uncharacterized protein</fullName>
    </submittedName>
</protein>
<feature type="region of interest" description="Disordered" evidence="1">
    <location>
        <begin position="396"/>
        <end position="479"/>
    </location>
</feature>
<organism evidence="2 3">
    <name type="scientific">Streblomastix strix</name>
    <dbReference type="NCBI Taxonomy" id="222440"/>
    <lineage>
        <taxon>Eukaryota</taxon>
        <taxon>Metamonada</taxon>
        <taxon>Preaxostyla</taxon>
        <taxon>Oxymonadida</taxon>
        <taxon>Streblomastigidae</taxon>
        <taxon>Streblomastix</taxon>
    </lineage>
</organism>
<name>A0A5J4WZU2_9EUKA</name>
<accession>A0A5J4WZU2</accession>
<dbReference type="EMBL" id="SNRW01000549">
    <property type="protein sequence ID" value="KAA6400514.1"/>
    <property type="molecule type" value="Genomic_DNA"/>
</dbReference>
<feature type="compositionally biased region" description="Polar residues" evidence="1">
    <location>
        <begin position="708"/>
        <end position="730"/>
    </location>
</feature>
<reference evidence="2 3" key="1">
    <citation type="submission" date="2019-03" db="EMBL/GenBank/DDBJ databases">
        <title>Single cell metagenomics reveals metabolic interactions within the superorganism composed of flagellate Streblomastix strix and complex community of Bacteroidetes bacteria on its surface.</title>
        <authorList>
            <person name="Treitli S.C."/>
            <person name="Kolisko M."/>
            <person name="Husnik F."/>
            <person name="Keeling P."/>
            <person name="Hampl V."/>
        </authorList>
    </citation>
    <scope>NUCLEOTIDE SEQUENCE [LARGE SCALE GENOMIC DNA]</scope>
    <source>
        <strain evidence="2">ST1C</strain>
    </source>
</reference>
<feature type="region of interest" description="Disordered" evidence="1">
    <location>
        <begin position="696"/>
        <end position="737"/>
    </location>
</feature>
<feature type="region of interest" description="Disordered" evidence="1">
    <location>
        <begin position="59"/>
        <end position="85"/>
    </location>
</feature>
<comment type="caution">
    <text evidence="2">The sequence shown here is derived from an EMBL/GenBank/DDBJ whole genome shotgun (WGS) entry which is preliminary data.</text>
</comment>
<feature type="compositionally biased region" description="Polar residues" evidence="1">
    <location>
        <begin position="60"/>
        <end position="85"/>
    </location>
</feature>
<evidence type="ECO:0000313" key="3">
    <source>
        <dbReference type="Proteomes" id="UP000324800"/>
    </source>
</evidence>
<feature type="compositionally biased region" description="Basic and acidic residues" evidence="1">
    <location>
        <begin position="438"/>
        <end position="452"/>
    </location>
</feature>
<evidence type="ECO:0000256" key="1">
    <source>
        <dbReference type="SAM" id="MobiDB-lite"/>
    </source>
</evidence>
<feature type="region of interest" description="Disordered" evidence="1">
    <location>
        <begin position="1112"/>
        <end position="1140"/>
    </location>
</feature>
<sequence length="1222" mass="135910">MSEKTLLIQALLATQKTAVPQFQFRNPQKLNYDQVDVQKLLAAIARGGTFDLWNCRMPAGQSSSDQKISPTTISRQASSKFPTSIAPQTPQQIGSQYLILQDSGDSVALPRYRNRQVFDDPLVLLLWEQSGMVSTYRRKKLMERLNRDLSVPIQQEAEVGSKPNLLEVSESVSSGWALQNIKDRDLILMGLEMMIIFTSDLDTLIPRQKQGNVRIGGMNSSNAESGVNLFNEIQKIINNFDISLSNFEELRRCVWVDFQVVAANAAQVALEKSGKFDISAQLSFSSGSYSEQGDNKYSDGQKNVKAAVNFGSSSDTGESGTQRFTEASAEKYLILPITTLSINKENNSNTIRSSQQISNQKEGSNQVGYRIELKTGERMFCCDPSYLNPGISFSAQETKNKQQKSGITEFGNKQSDSSIKGHHRIMSAQDLETYEEITYEKSEPISRTDTPESMKPYPITKSNSNISQQPSPQNNKDKPINIFSDIKIDAQAGPDTLKAQGQNVMNKVQSAINQGKNVAEGIAQRVVDGVEGAAQKVGLKSQLDGVAQKVGLKSQLRLPIQYPQHNPELRKSLHHRLLLLAAAKQAPERKQVDKGHAYDLGTAPKDIIVLAPQGSPQNSYLISRPGLQFSSQPATGIGSNLQNQIKFPPASDPAFSYGGWLRRQIDFILWCSIVSVHTLSILHAVPLVHSSLTMSLPQHRDSNPPTPTGQASIVPPNSLTPKQQGSNSRKPSPMPLQQPVTYQNEAITRWILPEIYLPNNIDQLSESFNSNKQRESQINQIRKQNQELKTYTMPDLLKFLFNIASSFSKLQPLSYQPSNERSSVNIGDVNQKQGYRYLMLSQLSRVLFSIANGGKEKAHQFSTTVSEEGNQDNNQSNENNLLLMGIPYICIIRIVRALIAKGCFNGYMLESQVLDLSTSYDESDISNKPNIRPQYQPAGDQYGYLIGCDYANFTDENQDEQEGDDQLPKRYTLSEGFNNIRELIIEGILTPIGLNRLIADIILLSEIVKRMVSPPHLIIEQKEKKDKLDGLKITTRTGQRIKRGNVYNAFHLHGKEDDNNDDIAEEFASNDLFDVAEGIASLISSALTAQIFSSESEAIETSKSFMEENQTKKAGHKRSLSMQTPVTTGDFSSGHSLPQNTRPIVTRSHVELLLVRPLLLECRNRLGLFLADYVANFSAFPELLGKYIKVLSEIEIALDAIDNRIRRQASGTESRGSLNTSD</sequence>
<proteinExistence type="predicted"/>
<dbReference type="AlphaFoldDB" id="A0A5J4WZU2"/>
<feature type="compositionally biased region" description="Low complexity" evidence="1">
    <location>
        <begin position="462"/>
        <end position="474"/>
    </location>
</feature>
<gene>
    <name evidence="2" type="ORF">EZS28_003958</name>
</gene>
<evidence type="ECO:0000313" key="2">
    <source>
        <dbReference type="EMBL" id="KAA6400514.1"/>
    </source>
</evidence>
<feature type="compositionally biased region" description="Polar residues" evidence="1">
    <location>
        <begin position="1120"/>
        <end position="1140"/>
    </location>
</feature>
<dbReference type="Proteomes" id="UP000324800">
    <property type="component" value="Unassembled WGS sequence"/>
</dbReference>
<feature type="compositionally biased region" description="Polar residues" evidence="1">
    <location>
        <begin position="396"/>
        <end position="418"/>
    </location>
</feature>